<dbReference type="Proteomes" id="UP001054889">
    <property type="component" value="Unassembled WGS sequence"/>
</dbReference>
<keyword evidence="2" id="KW-0611">Plant defense</keyword>
<dbReference type="AlphaFoldDB" id="A0AAV5CBG5"/>
<feature type="domain" description="Disease resistance R13L4/SHOC-2-like LRR" evidence="4">
    <location>
        <begin position="251"/>
        <end position="586"/>
    </location>
</feature>
<comment type="caution">
    <text evidence="5">The sequence shown here is derived from an EMBL/GenBank/DDBJ whole genome shotgun (WGS) entry which is preliminary data.</text>
</comment>
<name>A0AAV5CBG5_ELECO</name>
<evidence type="ECO:0000313" key="6">
    <source>
        <dbReference type="Proteomes" id="UP001054889"/>
    </source>
</evidence>
<keyword evidence="6" id="KW-1185">Reference proteome</keyword>
<evidence type="ECO:0008006" key="7">
    <source>
        <dbReference type="Google" id="ProtNLM"/>
    </source>
</evidence>
<dbReference type="InterPro" id="IPR032675">
    <property type="entry name" value="LRR_dom_sf"/>
</dbReference>
<dbReference type="InterPro" id="IPR044974">
    <property type="entry name" value="Disease_R_plants"/>
</dbReference>
<dbReference type="SUPFAM" id="SSF52047">
    <property type="entry name" value="RNI-like"/>
    <property type="match status" value="1"/>
</dbReference>
<evidence type="ECO:0000256" key="2">
    <source>
        <dbReference type="ARBA" id="ARBA00022821"/>
    </source>
</evidence>
<accession>A0AAV5CBG5</accession>
<evidence type="ECO:0000313" key="5">
    <source>
        <dbReference type="EMBL" id="GJM95464.1"/>
    </source>
</evidence>
<dbReference type="Pfam" id="PF23559">
    <property type="entry name" value="WHD_DRP"/>
    <property type="match status" value="1"/>
</dbReference>
<gene>
    <name evidence="5" type="primary">ga12202</name>
    <name evidence="5" type="ORF">PR202_ga12202</name>
</gene>
<dbReference type="PANTHER" id="PTHR23155">
    <property type="entry name" value="DISEASE RESISTANCE PROTEIN RP"/>
    <property type="match status" value="1"/>
</dbReference>
<evidence type="ECO:0000256" key="1">
    <source>
        <dbReference type="ARBA" id="ARBA00022737"/>
    </source>
</evidence>
<evidence type="ECO:0000259" key="4">
    <source>
        <dbReference type="Pfam" id="PF23598"/>
    </source>
</evidence>
<proteinExistence type="predicted"/>
<dbReference type="InterPro" id="IPR036388">
    <property type="entry name" value="WH-like_DNA-bd_sf"/>
</dbReference>
<dbReference type="GO" id="GO:0098542">
    <property type="term" value="P:defense response to other organism"/>
    <property type="evidence" value="ECO:0007669"/>
    <property type="project" value="TreeGrafter"/>
</dbReference>
<evidence type="ECO:0000259" key="3">
    <source>
        <dbReference type="Pfam" id="PF23559"/>
    </source>
</evidence>
<dbReference type="EMBL" id="BQKI01000005">
    <property type="protein sequence ID" value="GJM95464.1"/>
    <property type="molecule type" value="Genomic_DNA"/>
</dbReference>
<protein>
    <recommendedName>
        <fullName evidence="7">NB-ARC domain-containing protein</fullName>
    </recommendedName>
</protein>
<sequence length="640" mass="72738">MHCADRKELVFNVKALDILASIDLFTNKVQKSLYFSVDQIERNQELRELISKCGGLPKVIVAMADYAQSVFDWHARVCILNNMFIHNLENRPQFASLHGVFSWMHSYLAALPKYLKQHVAYLLIFPGNSIIRRRRLLMRWIAEGYSTDSEFDTAVENGEEIFTKLVKLSMLQLPQDTTIWNLRMSHYTVNGFMHKYMISRPEEENIAAAIELFSLVGTCSSTSQRRGRHLVIEESWERDSIVFESIDFSRLRSLTVFGEWRRFFISASMKVLRVLDLENASGMRNKDVQMMLKLLPRLKFLSLRGCSEVTYLPNSLGDLRQLQTLDIRQTSIFSLPASITKLKKLQYLRVGTTFPLKNPSSAGGAVFKLPKLRTCCQVAGVKVESVLTALHTLGVVNVSVSGGAAILKEFMDLTQLRKLGVSGVGKSNIKEFWSAVSNHSHLHSLSVWHIKYRDSLFKMPNECSLPKRLQSLKLYGLAEKLPGWMRQLVTLRKLNLDIDILSQEDIEILGILPELCILRLRVKPPPPSGRLNFCLTTAGAEDRFYNKVKLLEIACCSSSIDVSFGSLSMQRLELLRVGCFGGSVLKFADLRHCFCELKEVHIVHSPDGALDLEDKLIDHPRQPTLKHLEMTSAVQFPFRA</sequence>
<reference evidence="5" key="2">
    <citation type="submission" date="2021-12" db="EMBL/GenBank/DDBJ databases">
        <title>Resequencing data analysis of finger millet.</title>
        <authorList>
            <person name="Hatakeyama M."/>
            <person name="Aluri S."/>
            <person name="Balachadran M.T."/>
            <person name="Sivarajan S.R."/>
            <person name="Poveda L."/>
            <person name="Shimizu-Inatsugi R."/>
            <person name="Schlapbach R."/>
            <person name="Sreeman S.M."/>
            <person name="Shimizu K.K."/>
        </authorList>
    </citation>
    <scope>NUCLEOTIDE SEQUENCE</scope>
</reference>
<organism evidence="5 6">
    <name type="scientific">Eleusine coracana subsp. coracana</name>
    <dbReference type="NCBI Taxonomy" id="191504"/>
    <lineage>
        <taxon>Eukaryota</taxon>
        <taxon>Viridiplantae</taxon>
        <taxon>Streptophyta</taxon>
        <taxon>Embryophyta</taxon>
        <taxon>Tracheophyta</taxon>
        <taxon>Spermatophyta</taxon>
        <taxon>Magnoliopsida</taxon>
        <taxon>Liliopsida</taxon>
        <taxon>Poales</taxon>
        <taxon>Poaceae</taxon>
        <taxon>PACMAD clade</taxon>
        <taxon>Chloridoideae</taxon>
        <taxon>Cynodonteae</taxon>
        <taxon>Eleusininae</taxon>
        <taxon>Eleusine</taxon>
    </lineage>
</organism>
<keyword evidence="1" id="KW-0677">Repeat</keyword>
<feature type="domain" description="Disease resistance protein winged helix" evidence="3">
    <location>
        <begin position="124"/>
        <end position="194"/>
    </location>
</feature>
<dbReference type="Pfam" id="PF23598">
    <property type="entry name" value="LRR_14"/>
    <property type="match status" value="1"/>
</dbReference>
<dbReference type="PANTHER" id="PTHR23155:SF1135">
    <property type="entry name" value="OS08G0246300 PROTEIN"/>
    <property type="match status" value="1"/>
</dbReference>
<dbReference type="Gene3D" id="3.80.10.10">
    <property type="entry name" value="Ribonuclease Inhibitor"/>
    <property type="match status" value="1"/>
</dbReference>
<dbReference type="Gene3D" id="1.10.10.10">
    <property type="entry name" value="Winged helix-like DNA-binding domain superfamily/Winged helix DNA-binding domain"/>
    <property type="match status" value="1"/>
</dbReference>
<dbReference type="InterPro" id="IPR055414">
    <property type="entry name" value="LRR_R13L4/SHOC2-like"/>
</dbReference>
<reference evidence="5" key="1">
    <citation type="journal article" date="2018" name="DNA Res.">
        <title>Multiple hybrid de novo genome assembly of finger millet, an orphan allotetraploid crop.</title>
        <authorList>
            <person name="Hatakeyama M."/>
            <person name="Aluri S."/>
            <person name="Balachadran M.T."/>
            <person name="Sivarajan S.R."/>
            <person name="Patrignani A."/>
            <person name="Gruter S."/>
            <person name="Poveda L."/>
            <person name="Shimizu-Inatsugi R."/>
            <person name="Baeten J."/>
            <person name="Francoijs K.J."/>
            <person name="Nataraja K.N."/>
            <person name="Reddy Y.A.N."/>
            <person name="Phadnis S."/>
            <person name="Ravikumar R.L."/>
            <person name="Schlapbach R."/>
            <person name="Sreeman S.M."/>
            <person name="Shimizu K.K."/>
        </authorList>
    </citation>
    <scope>NUCLEOTIDE SEQUENCE</scope>
</reference>
<dbReference type="InterPro" id="IPR058922">
    <property type="entry name" value="WHD_DRP"/>
</dbReference>